<sequence length="72" mass="7689">MTDDKLIAHAQRLHALACANGGTRHDLIKARDILPELIDRLVAHIAAAEDFVAVPRLEGVVDGGPITLSVVK</sequence>
<dbReference type="OrthoDB" id="7511351at2"/>
<protein>
    <submittedName>
        <fullName evidence="1">Uncharacterized protein</fullName>
    </submittedName>
</protein>
<evidence type="ECO:0000313" key="1">
    <source>
        <dbReference type="EMBL" id="PNU03125.1"/>
    </source>
</evidence>
<keyword evidence="2" id="KW-1185">Reference proteome</keyword>
<dbReference type="EMBL" id="LYMM01000058">
    <property type="protein sequence ID" value="PNU03125.1"/>
    <property type="molecule type" value="Genomic_DNA"/>
</dbReference>
<accession>A0A2K2FWH1</accession>
<evidence type="ECO:0000313" key="2">
    <source>
        <dbReference type="Proteomes" id="UP000236327"/>
    </source>
</evidence>
<gene>
    <name evidence="1" type="ORF">A8V01_24900</name>
</gene>
<name>A0A2K2FWH1_9SPHN</name>
<dbReference type="Proteomes" id="UP000236327">
    <property type="component" value="Unassembled WGS sequence"/>
</dbReference>
<dbReference type="AlphaFoldDB" id="A0A2K2FWH1"/>
<organism evidence="1 2">
    <name type="scientific">Novosphingobium guangzhouense</name>
    <dbReference type="NCBI Taxonomy" id="1850347"/>
    <lineage>
        <taxon>Bacteria</taxon>
        <taxon>Pseudomonadati</taxon>
        <taxon>Pseudomonadota</taxon>
        <taxon>Alphaproteobacteria</taxon>
        <taxon>Sphingomonadales</taxon>
        <taxon>Sphingomonadaceae</taxon>
        <taxon>Novosphingobium</taxon>
    </lineage>
</organism>
<proteinExistence type="predicted"/>
<comment type="caution">
    <text evidence="1">The sequence shown here is derived from an EMBL/GenBank/DDBJ whole genome shotgun (WGS) entry which is preliminary data.</text>
</comment>
<dbReference type="RefSeq" id="WP_103098095.1">
    <property type="nucleotide sequence ID" value="NZ_LYMM01000058.1"/>
</dbReference>
<reference evidence="1 2" key="1">
    <citation type="submission" date="2016-05" db="EMBL/GenBank/DDBJ databases">
        <title>Complete genome sequence of Novosphingobium guangzhouense SA925(T).</title>
        <authorList>
            <person name="Sha S."/>
        </authorList>
    </citation>
    <scope>NUCLEOTIDE SEQUENCE [LARGE SCALE GENOMIC DNA]</scope>
    <source>
        <strain evidence="1 2">SA925</strain>
    </source>
</reference>